<proteinExistence type="predicted"/>
<sequence>MSSFPIDPHLALDLGASAALLGVVALARRLLAVRIAARAGPAAGGAPLPLMRLRLGCGLVFLLGFVLIWFDELQSLLWSFTAVAAAFVIATKELIQCVTGALMRAAGGSFRVGDVVEIDGVYGRIVAHGLLATTIAEMEKGSSGGRLTGRRIVVPNSRLFAADLRVAEEAGAALSPLSFHLVIDPHVSTQKTVAFLEAALQRFCEPFSAAREAMNGAPPLVTLETTELGRVRLDVSCLVPPPEAVAFEREIKMEVLEWLWAQAQARQMRPAGEARFVAVNDRPARAA</sequence>
<evidence type="ECO:0000313" key="2">
    <source>
        <dbReference type="Proteomes" id="UP001163223"/>
    </source>
</evidence>
<reference evidence="1" key="1">
    <citation type="submission" date="2022-11" db="EMBL/GenBank/DDBJ databases">
        <title>beta-Carotene-producing bacterium, Jeongeuplla avenae sp. nov., alleviates the salt stress of Arabidopsis seedlings.</title>
        <authorList>
            <person name="Jiang L."/>
            <person name="Lee J."/>
        </authorList>
    </citation>
    <scope>NUCLEOTIDE SEQUENCE</scope>
    <source>
        <strain evidence="1">DY_R2A_6</strain>
    </source>
</reference>
<dbReference type="EMBL" id="CP113520">
    <property type="protein sequence ID" value="WAJ27487.1"/>
    <property type="molecule type" value="Genomic_DNA"/>
</dbReference>
<keyword evidence="2" id="KW-1185">Reference proteome</keyword>
<name>A0ACD4NL16_9HYPH</name>
<gene>
    <name evidence="1" type="ORF">OXU80_21980</name>
</gene>
<dbReference type="Proteomes" id="UP001163223">
    <property type="component" value="Chromosome"/>
</dbReference>
<protein>
    <submittedName>
        <fullName evidence="1">Mechanosensitive ion channel family protein</fullName>
    </submittedName>
</protein>
<organism evidence="1 2">
    <name type="scientific">Antarcticirhabdus aurantiaca</name>
    <dbReference type="NCBI Taxonomy" id="2606717"/>
    <lineage>
        <taxon>Bacteria</taxon>
        <taxon>Pseudomonadati</taxon>
        <taxon>Pseudomonadota</taxon>
        <taxon>Alphaproteobacteria</taxon>
        <taxon>Hyphomicrobiales</taxon>
        <taxon>Aurantimonadaceae</taxon>
        <taxon>Antarcticirhabdus</taxon>
    </lineage>
</organism>
<accession>A0ACD4NL16</accession>
<evidence type="ECO:0000313" key="1">
    <source>
        <dbReference type="EMBL" id="WAJ27487.1"/>
    </source>
</evidence>